<evidence type="ECO:0000259" key="12">
    <source>
        <dbReference type="PROSITE" id="PS51975"/>
    </source>
</evidence>
<name>A0ABC7ZI23_MYCGT</name>
<dbReference type="GO" id="GO:0004523">
    <property type="term" value="F:RNA-DNA hybrid ribonuclease activity"/>
    <property type="evidence" value="ECO:0007669"/>
    <property type="project" value="UniProtKB-UniRule"/>
</dbReference>
<evidence type="ECO:0000256" key="2">
    <source>
        <dbReference type="ARBA" id="ARBA00004065"/>
    </source>
</evidence>
<comment type="catalytic activity">
    <reaction evidence="1 10 11">
        <text>Endonucleolytic cleavage to 5'-phosphomonoester.</text>
        <dbReference type="EC" id="3.1.26.4"/>
    </reaction>
</comment>
<dbReference type="SUPFAM" id="SSF53098">
    <property type="entry name" value="Ribonuclease H-like"/>
    <property type="match status" value="1"/>
</dbReference>
<dbReference type="PROSITE" id="PS51975">
    <property type="entry name" value="RNASE_H_2"/>
    <property type="match status" value="1"/>
</dbReference>
<accession>A0ABC7ZI23</accession>
<dbReference type="Gene3D" id="3.30.420.10">
    <property type="entry name" value="Ribonuclease H-like superfamily/Ribonuclease H"/>
    <property type="match status" value="1"/>
</dbReference>
<sequence length="235" mass="26746">MQHYKPADFYLIGSDESGKGDSFGGICVSAVLIEKKQLINLENLQVTDSKKLSDHTVKLLAKSIQTTVMDHHTITLDPKQYNDLTKSLKNTNLLLTNLHCQLYQKLLEKNQLLRQTVTISIDQFANQELFVNYLNKLTNFTDKTVLLPDQFLINGETKSLVIAAASILARDSFINQLQLLNQKVNYDLPKGSSHGIEQALLFLNQQRGFSQIEQFKQVAKLNFKNVTKFLQQLVY</sequence>
<dbReference type="KEGG" id="mgx:CM1_01180"/>
<protein>
    <recommendedName>
        <fullName evidence="11">Ribonuclease</fullName>
        <ecNumber evidence="11">3.1.26.4</ecNumber>
    </recommendedName>
</protein>
<evidence type="ECO:0000256" key="6">
    <source>
        <dbReference type="ARBA" id="ARBA00022722"/>
    </source>
</evidence>
<dbReference type="CDD" id="cd06590">
    <property type="entry name" value="RNase_HII_bacteria_HIII_like"/>
    <property type="match status" value="1"/>
</dbReference>
<dbReference type="Pfam" id="PF01351">
    <property type="entry name" value="RNase_HII"/>
    <property type="match status" value="1"/>
</dbReference>
<keyword evidence="9 10" id="KW-0378">Hydrolase</keyword>
<evidence type="ECO:0000256" key="8">
    <source>
        <dbReference type="ARBA" id="ARBA00022759"/>
    </source>
</evidence>
<evidence type="ECO:0000256" key="5">
    <source>
        <dbReference type="ARBA" id="ARBA00022490"/>
    </source>
</evidence>
<evidence type="ECO:0000256" key="3">
    <source>
        <dbReference type="ARBA" id="ARBA00004496"/>
    </source>
</evidence>
<keyword evidence="7 10" id="KW-0479">Metal-binding</keyword>
<evidence type="ECO:0000256" key="1">
    <source>
        <dbReference type="ARBA" id="ARBA00000077"/>
    </source>
</evidence>
<feature type="binding site" evidence="10">
    <location>
        <position position="15"/>
    </location>
    <ligand>
        <name>a divalent metal cation</name>
        <dbReference type="ChEBI" id="CHEBI:60240"/>
    </ligand>
</feature>
<evidence type="ECO:0000256" key="9">
    <source>
        <dbReference type="ARBA" id="ARBA00022801"/>
    </source>
</evidence>
<evidence type="ECO:0000313" key="13">
    <source>
        <dbReference type="EMBL" id="AFQ04018.1"/>
    </source>
</evidence>
<dbReference type="EC" id="3.1.26.4" evidence="11"/>
<evidence type="ECO:0000256" key="11">
    <source>
        <dbReference type="RuleBase" id="RU003515"/>
    </source>
</evidence>
<dbReference type="GO" id="GO:0046872">
    <property type="term" value="F:metal ion binding"/>
    <property type="evidence" value="ECO:0007669"/>
    <property type="project" value="UniProtKB-KW"/>
</dbReference>
<keyword evidence="5" id="KW-0963">Cytoplasm</keyword>
<gene>
    <name evidence="13" type="ORF">CM1_01180</name>
</gene>
<keyword evidence="8 10" id="KW-0255">Endonuclease</keyword>
<evidence type="ECO:0000256" key="10">
    <source>
        <dbReference type="PROSITE-ProRule" id="PRU01319"/>
    </source>
</evidence>
<dbReference type="RefSeq" id="WP_009885740.1">
    <property type="nucleotide sequence ID" value="NC_018497.1"/>
</dbReference>
<comment type="function">
    <text evidence="2 11">Endonuclease that specifically degrades the RNA of RNA-DNA hybrids.</text>
</comment>
<organism evidence="13 14">
    <name type="scientific">Mycoplasmoides genitalium M6320</name>
    <dbReference type="NCBI Taxonomy" id="662945"/>
    <lineage>
        <taxon>Bacteria</taxon>
        <taxon>Bacillati</taxon>
        <taxon>Mycoplasmatota</taxon>
        <taxon>Mycoplasmoidales</taxon>
        <taxon>Mycoplasmoidaceae</taxon>
        <taxon>Mycoplasmoides</taxon>
    </lineage>
</organism>
<dbReference type="PANTHER" id="PTHR10954:SF23">
    <property type="entry name" value="RIBONUCLEASE"/>
    <property type="match status" value="1"/>
</dbReference>
<dbReference type="EMBL" id="CP003772">
    <property type="protein sequence ID" value="AFQ04018.1"/>
    <property type="molecule type" value="Genomic_DNA"/>
</dbReference>
<dbReference type="GO" id="GO:0006401">
    <property type="term" value="P:RNA catabolic process"/>
    <property type="evidence" value="ECO:0007669"/>
    <property type="project" value="UniProtKB-UniRule"/>
</dbReference>
<reference evidence="13 14" key="1">
    <citation type="journal article" date="2012" name="J. Bacteriol.">
        <title>Draft Genome Sequences of Four Axenic Mycoplasma genitalium Strains Isolated from Denmark, Japan, and Australia.</title>
        <authorList>
            <person name="McGowin C.L."/>
            <person name="Ma L."/>
            <person name="Jensen J.S."/>
            <person name="Mancuso M.M."/>
            <person name="Hamasuna R."/>
            <person name="Adegboye D."/>
            <person name="Martin D.H."/>
        </authorList>
    </citation>
    <scope>NUCLEOTIDE SEQUENCE [LARGE SCALE GENOMIC DNA]</scope>
    <source>
        <strain evidence="13 14">M6320</strain>
    </source>
</reference>
<feature type="binding site" evidence="10">
    <location>
        <position position="16"/>
    </location>
    <ligand>
        <name>a divalent metal cation</name>
        <dbReference type="ChEBI" id="CHEBI:60240"/>
    </ligand>
</feature>
<comment type="subcellular location">
    <subcellularLocation>
        <location evidence="3">Cytoplasm</location>
    </subcellularLocation>
</comment>
<dbReference type="GeneID" id="99647038"/>
<feature type="binding site" evidence="10">
    <location>
        <position position="122"/>
    </location>
    <ligand>
        <name>a divalent metal cation</name>
        <dbReference type="ChEBI" id="CHEBI:60240"/>
    </ligand>
</feature>
<dbReference type="InterPro" id="IPR036397">
    <property type="entry name" value="RNaseH_sf"/>
</dbReference>
<comment type="cofactor">
    <cofactor evidence="10">
        <name>Mn(2+)</name>
        <dbReference type="ChEBI" id="CHEBI:29035"/>
    </cofactor>
    <cofactor evidence="10">
        <name>Mg(2+)</name>
        <dbReference type="ChEBI" id="CHEBI:18420"/>
    </cofactor>
    <text evidence="10">Manganese or magnesium. Binds 1 divalent metal ion per monomer in the absence of substrate. May bind a second metal ion after substrate binding.</text>
</comment>
<evidence type="ECO:0000256" key="4">
    <source>
        <dbReference type="ARBA" id="ARBA00008378"/>
    </source>
</evidence>
<dbReference type="SMR" id="A0ABC7ZI23"/>
<proteinExistence type="inferred from homology"/>
<evidence type="ECO:0000313" key="14">
    <source>
        <dbReference type="Proteomes" id="UP000005254"/>
    </source>
</evidence>
<dbReference type="GO" id="GO:0003723">
    <property type="term" value="F:RNA binding"/>
    <property type="evidence" value="ECO:0007669"/>
    <property type="project" value="UniProtKB-UniRule"/>
</dbReference>
<feature type="domain" description="RNase H type-2" evidence="12">
    <location>
        <begin position="9"/>
        <end position="235"/>
    </location>
</feature>
<dbReference type="InterPro" id="IPR001352">
    <property type="entry name" value="RNase_HII/HIII"/>
</dbReference>
<dbReference type="InterPro" id="IPR024567">
    <property type="entry name" value="RNase_HII/HIII_dom"/>
</dbReference>
<dbReference type="AlphaFoldDB" id="A0ABC7ZI23"/>
<dbReference type="InterPro" id="IPR012337">
    <property type="entry name" value="RNaseH-like_sf"/>
</dbReference>
<comment type="similarity">
    <text evidence="4">Belongs to the RNase HII family. RnhC subfamily.</text>
</comment>
<dbReference type="Proteomes" id="UP000005254">
    <property type="component" value="Chromosome"/>
</dbReference>
<evidence type="ECO:0000256" key="7">
    <source>
        <dbReference type="ARBA" id="ARBA00022723"/>
    </source>
</evidence>
<dbReference type="PANTHER" id="PTHR10954">
    <property type="entry name" value="RIBONUCLEASE H2 SUBUNIT A"/>
    <property type="match status" value="1"/>
</dbReference>
<dbReference type="GO" id="GO:0005737">
    <property type="term" value="C:cytoplasm"/>
    <property type="evidence" value="ECO:0007669"/>
    <property type="project" value="UniProtKB-SubCell"/>
</dbReference>
<keyword evidence="6 10" id="KW-0540">Nuclease</keyword>